<dbReference type="GO" id="GO:0016491">
    <property type="term" value="F:oxidoreductase activity"/>
    <property type="evidence" value="ECO:0007669"/>
    <property type="project" value="UniProtKB-KW"/>
</dbReference>
<dbReference type="InterPro" id="IPR020471">
    <property type="entry name" value="AKR"/>
</dbReference>
<dbReference type="Pfam" id="PF00248">
    <property type="entry name" value="Aldo_ket_red"/>
    <property type="match status" value="1"/>
</dbReference>
<accession>A0ABU0PKW9</accession>
<evidence type="ECO:0000256" key="2">
    <source>
        <dbReference type="ARBA" id="ARBA00022857"/>
    </source>
</evidence>
<dbReference type="PROSITE" id="PS00062">
    <property type="entry name" value="ALDOKETO_REDUCTASE_2"/>
    <property type="match status" value="1"/>
</dbReference>
<gene>
    <name evidence="5" type="ORF">QFZ36_001472</name>
</gene>
<feature type="domain" description="NADP-dependent oxidoreductase" evidence="4">
    <location>
        <begin position="21"/>
        <end position="260"/>
    </location>
</feature>
<dbReference type="Gene3D" id="3.20.20.100">
    <property type="entry name" value="NADP-dependent oxidoreductase domain"/>
    <property type="match status" value="1"/>
</dbReference>
<protein>
    <submittedName>
        <fullName evidence="5">2,5-diketo-D-gluconate reductase A</fullName>
        <ecNumber evidence="5">1.1.1.346</ecNumber>
    </submittedName>
</protein>
<evidence type="ECO:0000313" key="6">
    <source>
        <dbReference type="Proteomes" id="UP001236806"/>
    </source>
</evidence>
<dbReference type="EC" id="1.1.1.346" evidence="5"/>
<dbReference type="PANTHER" id="PTHR43827:SF3">
    <property type="entry name" value="NADP-DEPENDENT OXIDOREDUCTASE DOMAIN-CONTAINING PROTEIN"/>
    <property type="match status" value="1"/>
</dbReference>
<reference evidence="5 6" key="1">
    <citation type="submission" date="2023-07" db="EMBL/GenBank/DDBJ databases">
        <title>Comparative genomics of wheat-associated soil bacteria to identify genetic determinants of phenazine resistance.</title>
        <authorList>
            <person name="Mouncey N."/>
        </authorList>
    </citation>
    <scope>NUCLEOTIDE SEQUENCE [LARGE SCALE GENOMIC DNA]</scope>
    <source>
        <strain evidence="5 6">W1I3</strain>
    </source>
</reference>
<evidence type="ECO:0000256" key="3">
    <source>
        <dbReference type="ARBA" id="ARBA00023002"/>
    </source>
</evidence>
<dbReference type="Proteomes" id="UP001236806">
    <property type="component" value="Unassembled WGS sequence"/>
</dbReference>
<name>A0ABU0PKW9_9MICC</name>
<dbReference type="PANTHER" id="PTHR43827">
    <property type="entry name" value="2,5-DIKETO-D-GLUCONIC ACID REDUCTASE"/>
    <property type="match status" value="1"/>
</dbReference>
<dbReference type="InterPro" id="IPR018170">
    <property type="entry name" value="Aldo/ket_reductase_CS"/>
</dbReference>
<keyword evidence="6" id="KW-1185">Reference proteome</keyword>
<dbReference type="InterPro" id="IPR036812">
    <property type="entry name" value="NAD(P)_OxRdtase_dom_sf"/>
</dbReference>
<comment type="caution">
    <text evidence="5">The sequence shown here is derived from an EMBL/GenBank/DDBJ whole genome shotgun (WGS) entry which is preliminary data.</text>
</comment>
<keyword evidence="3 5" id="KW-0560">Oxidoreductase</keyword>
<dbReference type="PIRSF" id="PIRSF000097">
    <property type="entry name" value="AKR"/>
    <property type="match status" value="1"/>
</dbReference>
<dbReference type="InterPro" id="IPR023210">
    <property type="entry name" value="NADP_OxRdtase_dom"/>
</dbReference>
<dbReference type="PRINTS" id="PR00069">
    <property type="entry name" value="ALDKETRDTASE"/>
</dbReference>
<keyword evidence="2" id="KW-0521">NADP</keyword>
<evidence type="ECO:0000313" key="5">
    <source>
        <dbReference type="EMBL" id="MDQ0673911.1"/>
    </source>
</evidence>
<dbReference type="CDD" id="cd19133">
    <property type="entry name" value="AKR_AKR5F1"/>
    <property type="match status" value="1"/>
</dbReference>
<dbReference type="EMBL" id="JAUSXB010000001">
    <property type="protein sequence ID" value="MDQ0673911.1"/>
    <property type="molecule type" value="Genomic_DNA"/>
</dbReference>
<sequence>MNSVTLNNGAEMPILGFGVYQIPPEETQAAVEAALAAGYRHLDTAAAYGNEEELGAAVKASGIAREELFITTKLWVQHAPTGSVEDETRRAFESSLTRLGLDYVDLYLIHQPLGDYYSEWRAMQELNKEGRARSIGVSNFHSDRLVDLIDHNEIVPAVNQIETHPFHQRTGEQELMRGRGVQIESWGPFAEGRNNLFTDPLLSEIAEAHGKSVAQVVLRWLIQRDVVVIPKSVRPERMAENFDVFDFALTEEQMGRIATLDTDESLFFDHRDPEMVSRLGGHRVD</sequence>
<proteinExistence type="inferred from homology"/>
<comment type="similarity">
    <text evidence="1">Belongs to the aldo/keto reductase family.</text>
</comment>
<dbReference type="RefSeq" id="WP_306635122.1">
    <property type="nucleotide sequence ID" value="NZ_JAUSXB010000001.1"/>
</dbReference>
<dbReference type="SUPFAM" id="SSF51430">
    <property type="entry name" value="NAD(P)-linked oxidoreductase"/>
    <property type="match status" value="1"/>
</dbReference>
<evidence type="ECO:0000256" key="1">
    <source>
        <dbReference type="ARBA" id="ARBA00007905"/>
    </source>
</evidence>
<organism evidence="5 6">
    <name type="scientific">Pseudarthrobacter siccitolerans</name>
    <dbReference type="NCBI Taxonomy" id="861266"/>
    <lineage>
        <taxon>Bacteria</taxon>
        <taxon>Bacillati</taxon>
        <taxon>Actinomycetota</taxon>
        <taxon>Actinomycetes</taxon>
        <taxon>Micrococcales</taxon>
        <taxon>Micrococcaceae</taxon>
        <taxon>Pseudarthrobacter</taxon>
    </lineage>
</organism>
<evidence type="ECO:0000259" key="4">
    <source>
        <dbReference type="Pfam" id="PF00248"/>
    </source>
</evidence>
<dbReference type="PROSITE" id="PS00798">
    <property type="entry name" value="ALDOKETO_REDUCTASE_1"/>
    <property type="match status" value="1"/>
</dbReference>